<feature type="domain" description="C2H2-type" evidence="9">
    <location>
        <begin position="251"/>
        <end position="278"/>
    </location>
</feature>
<feature type="region of interest" description="Disordered" evidence="8">
    <location>
        <begin position="354"/>
        <end position="381"/>
    </location>
</feature>
<dbReference type="EMBL" id="CM014087">
    <property type="protein sequence ID" value="TKS76871.1"/>
    <property type="molecule type" value="Genomic_DNA"/>
</dbReference>
<keyword evidence="5 7" id="KW-0238">DNA-binding</keyword>
<accession>A0A4U5UQW3</accession>
<feature type="compositionally biased region" description="Low complexity" evidence="8">
    <location>
        <begin position="354"/>
        <end position="365"/>
    </location>
</feature>
<keyword evidence="12" id="KW-1185">Reference proteome</keyword>
<feature type="compositionally biased region" description="Polar residues" evidence="8">
    <location>
        <begin position="321"/>
        <end position="330"/>
    </location>
</feature>
<evidence type="ECO:0000256" key="6">
    <source>
        <dbReference type="PROSITE-ProRule" id="PRU00042"/>
    </source>
</evidence>
<evidence type="ECO:0000256" key="5">
    <source>
        <dbReference type="ARBA" id="ARBA00023125"/>
    </source>
</evidence>
<dbReference type="Proteomes" id="UP000298787">
    <property type="component" value="Chromosome 10"/>
</dbReference>
<feature type="region of interest" description="Disordered" evidence="8">
    <location>
        <begin position="297"/>
        <end position="330"/>
    </location>
</feature>
<evidence type="ECO:0000256" key="2">
    <source>
        <dbReference type="ARBA" id="ARBA00022737"/>
    </source>
</evidence>
<dbReference type="PROSITE" id="PS50157">
    <property type="entry name" value="ZINC_FINGER_C2H2_2"/>
    <property type="match status" value="3"/>
</dbReference>
<keyword evidence="2" id="KW-0677">Repeat</keyword>
<evidence type="ECO:0000256" key="8">
    <source>
        <dbReference type="SAM" id="MobiDB-lite"/>
    </source>
</evidence>
<dbReference type="PANTHER" id="PTHR23234:SF10">
    <property type="entry name" value="RIKEN CDNA 6720489N17 GENE-RELATED"/>
    <property type="match status" value="1"/>
</dbReference>
<feature type="domain" description="THAP-type" evidence="10">
    <location>
        <begin position="1"/>
        <end position="83"/>
    </location>
</feature>
<dbReference type="PROSITE" id="PS00028">
    <property type="entry name" value="ZINC_FINGER_C2H2_1"/>
    <property type="match status" value="3"/>
</dbReference>
<evidence type="ECO:0000259" key="9">
    <source>
        <dbReference type="PROSITE" id="PS50157"/>
    </source>
</evidence>
<dbReference type="GO" id="GO:0008270">
    <property type="term" value="F:zinc ion binding"/>
    <property type="evidence" value="ECO:0007669"/>
    <property type="project" value="UniProtKB-KW"/>
</dbReference>
<dbReference type="GO" id="GO:0003677">
    <property type="term" value="F:DNA binding"/>
    <property type="evidence" value="ECO:0007669"/>
    <property type="project" value="UniProtKB-UniRule"/>
</dbReference>
<dbReference type="InterPro" id="IPR050758">
    <property type="entry name" value="Znf_C2H2-type"/>
</dbReference>
<evidence type="ECO:0000259" key="10">
    <source>
        <dbReference type="PROSITE" id="PS50950"/>
    </source>
</evidence>
<reference evidence="11 12" key="1">
    <citation type="submission" date="2019-01" db="EMBL/GenBank/DDBJ databases">
        <title>Genome Assembly of Collichthys lucidus.</title>
        <authorList>
            <person name="Cai M."/>
            <person name="Xiao S."/>
        </authorList>
    </citation>
    <scope>NUCLEOTIDE SEQUENCE [LARGE SCALE GENOMIC DNA]</scope>
    <source>
        <strain evidence="11">JT15FE1705JMU</strain>
        <tissue evidence="11">Muscle</tissue>
    </source>
</reference>
<dbReference type="Gene3D" id="3.30.160.60">
    <property type="entry name" value="Classic Zinc Finger"/>
    <property type="match status" value="2"/>
</dbReference>
<feature type="region of interest" description="Disordered" evidence="8">
    <location>
        <begin position="82"/>
        <end position="157"/>
    </location>
</feature>
<dbReference type="Pfam" id="PF00096">
    <property type="entry name" value="zf-C2H2"/>
    <property type="match status" value="2"/>
</dbReference>
<dbReference type="STRING" id="240159.A0A4U5UQW3"/>
<sequence length="646" mass="72808">MPSCCITSCRNRHYTSRKLKFYRIPCDYRPFQANRRRLWLRAIQRANGSAEPLRENARICGAHFISGEASLHHDNPDFVPSVFTGTPQSPKKKGKWVYGHRKSRRRAACTEEETAPPTVDSPVDLQSSALLEETLSSPSEQESKASMKEVEAETKAVKEQRTFKVPTGIPKLDHMIPVVLLKSVFVPGHGYRCELCNEHFPIASQLVKHKQLHEDEEEEEEERSFFCAICGKLFTSEADFTAHQRVHEHSFPCNMCNRSFTTSQQLKRHKLMHVKDGRKCKKCGVLFCQRHRHILFRPQPQTQESSSESEEDSSADEPPHSGSSLLPENNQLLKPVPKQTADLHDDVQSTITVTTSRKTTVQTSSCTPPNLKPVPKTPNVGNNQLVKPAPNQTVDLHDNVQGTTTVRPLQETTAQHVQDDCEESCSASEPVSSIAKPQHLGRRLFLLVNKPETNQTADLCDGAEKTITFQETSAPSASCAPLDLKPPPKTYLPPASRTETSSEIPLTDMIRSFVGARPRRPPKPPKPSTLIRLQHPELPPSLKLFSPQYLTSAFIEVKRNYDYILSKPRGVRSKEDIVQEENCVVREEGCVVQEESCVVKEEPCELPLSPPKELNIVNVRHVKKEPDVPVRPVKKEKIAYDIEFVF</sequence>
<evidence type="ECO:0000256" key="7">
    <source>
        <dbReference type="PROSITE-ProRule" id="PRU00309"/>
    </source>
</evidence>
<evidence type="ECO:0000313" key="12">
    <source>
        <dbReference type="Proteomes" id="UP000298787"/>
    </source>
</evidence>
<feature type="compositionally biased region" description="Polar residues" evidence="8">
    <location>
        <begin position="124"/>
        <end position="140"/>
    </location>
</feature>
<evidence type="ECO:0000256" key="4">
    <source>
        <dbReference type="ARBA" id="ARBA00022833"/>
    </source>
</evidence>
<proteinExistence type="predicted"/>
<evidence type="ECO:0000256" key="3">
    <source>
        <dbReference type="ARBA" id="ARBA00022771"/>
    </source>
</evidence>
<feature type="region of interest" description="Disordered" evidence="8">
    <location>
        <begin position="476"/>
        <end position="500"/>
    </location>
</feature>
<dbReference type="PANTHER" id="PTHR23234">
    <property type="entry name" value="ZNF44 PROTEIN"/>
    <property type="match status" value="1"/>
</dbReference>
<dbReference type="InterPro" id="IPR006612">
    <property type="entry name" value="THAP_Znf"/>
</dbReference>
<feature type="domain" description="C2H2-type" evidence="9">
    <location>
        <begin position="191"/>
        <end position="218"/>
    </location>
</feature>
<feature type="compositionally biased region" description="Basic and acidic residues" evidence="8">
    <location>
        <begin position="141"/>
        <end position="157"/>
    </location>
</feature>
<keyword evidence="4" id="KW-0862">Zinc</keyword>
<dbReference type="SMART" id="SM00980">
    <property type="entry name" value="THAP"/>
    <property type="match status" value="1"/>
</dbReference>
<keyword evidence="1" id="KW-0479">Metal-binding</keyword>
<dbReference type="SUPFAM" id="SSF57667">
    <property type="entry name" value="beta-beta-alpha zinc fingers"/>
    <property type="match status" value="3"/>
</dbReference>
<dbReference type="InterPro" id="IPR013087">
    <property type="entry name" value="Znf_C2H2_type"/>
</dbReference>
<gene>
    <name evidence="11" type="ORF">D9C73_010961</name>
</gene>
<feature type="domain" description="C2H2-type" evidence="9">
    <location>
        <begin position="225"/>
        <end position="252"/>
    </location>
</feature>
<name>A0A4U5UQW3_COLLU</name>
<keyword evidence="3 6" id="KW-0863">Zinc-finger</keyword>
<dbReference type="PROSITE" id="PS50950">
    <property type="entry name" value="ZF_THAP"/>
    <property type="match status" value="1"/>
</dbReference>
<dbReference type="AlphaFoldDB" id="A0A4U5UQW3"/>
<organism evidence="11 12">
    <name type="scientific">Collichthys lucidus</name>
    <name type="common">Big head croaker</name>
    <name type="synonym">Sciaena lucida</name>
    <dbReference type="NCBI Taxonomy" id="240159"/>
    <lineage>
        <taxon>Eukaryota</taxon>
        <taxon>Metazoa</taxon>
        <taxon>Chordata</taxon>
        <taxon>Craniata</taxon>
        <taxon>Vertebrata</taxon>
        <taxon>Euteleostomi</taxon>
        <taxon>Actinopterygii</taxon>
        <taxon>Neopterygii</taxon>
        <taxon>Teleostei</taxon>
        <taxon>Neoteleostei</taxon>
        <taxon>Acanthomorphata</taxon>
        <taxon>Eupercaria</taxon>
        <taxon>Sciaenidae</taxon>
        <taxon>Collichthys</taxon>
    </lineage>
</organism>
<evidence type="ECO:0000256" key="1">
    <source>
        <dbReference type="ARBA" id="ARBA00022723"/>
    </source>
</evidence>
<dbReference type="SMART" id="SM00355">
    <property type="entry name" value="ZnF_C2H2"/>
    <property type="match status" value="3"/>
</dbReference>
<feature type="compositionally biased region" description="Basic residues" evidence="8">
    <location>
        <begin position="90"/>
        <end position="107"/>
    </location>
</feature>
<protein>
    <submittedName>
        <fullName evidence="11">Zinc finger protein 271</fullName>
    </submittedName>
</protein>
<evidence type="ECO:0000313" key="11">
    <source>
        <dbReference type="EMBL" id="TKS76871.1"/>
    </source>
</evidence>
<dbReference type="SUPFAM" id="SSF57716">
    <property type="entry name" value="Glucocorticoid receptor-like (DNA-binding domain)"/>
    <property type="match status" value="1"/>
</dbReference>
<dbReference type="InterPro" id="IPR036236">
    <property type="entry name" value="Znf_C2H2_sf"/>
</dbReference>